<evidence type="ECO:0000313" key="3">
    <source>
        <dbReference type="Proteomes" id="UP000286701"/>
    </source>
</evidence>
<keyword evidence="3" id="KW-1185">Reference proteome</keyword>
<dbReference type="EMBL" id="SBIW01000004">
    <property type="protein sequence ID" value="RWY52505.1"/>
    <property type="molecule type" value="Genomic_DNA"/>
</dbReference>
<gene>
    <name evidence="2" type="ORF">EPL05_11415</name>
</gene>
<dbReference type="SUPFAM" id="SSF54593">
    <property type="entry name" value="Glyoxalase/Bleomycin resistance protein/Dihydroxybiphenyl dioxygenase"/>
    <property type="match status" value="1"/>
</dbReference>
<protein>
    <submittedName>
        <fullName evidence="2">VOC family protein</fullName>
    </submittedName>
</protein>
<name>A0A3S3X7X9_9SPHI</name>
<organism evidence="2 3">
    <name type="scientific">Mucilaginibacter gilvus</name>
    <dbReference type="NCBI Taxonomy" id="2305909"/>
    <lineage>
        <taxon>Bacteria</taxon>
        <taxon>Pseudomonadati</taxon>
        <taxon>Bacteroidota</taxon>
        <taxon>Sphingobacteriia</taxon>
        <taxon>Sphingobacteriales</taxon>
        <taxon>Sphingobacteriaceae</taxon>
        <taxon>Mucilaginibacter</taxon>
    </lineage>
</organism>
<proteinExistence type="predicted"/>
<dbReference type="Gene3D" id="3.10.180.10">
    <property type="entry name" value="2,3-Dihydroxybiphenyl 1,2-Dioxygenase, domain 1"/>
    <property type="match status" value="1"/>
</dbReference>
<dbReference type="PANTHER" id="PTHR33990">
    <property type="entry name" value="PROTEIN YJDN-RELATED"/>
    <property type="match status" value="1"/>
</dbReference>
<dbReference type="PANTHER" id="PTHR33990:SF1">
    <property type="entry name" value="PROTEIN YJDN"/>
    <property type="match status" value="1"/>
</dbReference>
<accession>A0A3S3X7X9</accession>
<dbReference type="Pfam" id="PF06983">
    <property type="entry name" value="3-dmu-9_3-mt"/>
    <property type="match status" value="1"/>
</dbReference>
<evidence type="ECO:0000313" key="2">
    <source>
        <dbReference type="EMBL" id="RWY52505.1"/>
    </source>
</evidence>
<dbReference type="AlphaFoldDB" id="A0A3S3X7X9"/>
<sequence>MPKINAYIGFNDTCRQAMEFYREVIGGDLTLQVVKESPMKDMFPASHQDKILHANLESNDFTLLATDLPGNNAVVSAGTIILMLVYDTKAEIQVTFDKLAEGGNITHPIMEFFAGTMGNLTDKFGVKWGVFSAEK</sequence>
<dbReference type="RefSeq" id="WP_128534091.1">
    <property type="nucleotide sequence ID" value="NZ_SBIW01000004.1"/>
</dbReference>
<dbReference type="Proteomes" id="UP000286701">
    <property type="component" value="Unassembled WGS sequence"/>
</dbReference>
<reference evidence="2 3" key="1">
    <citation type="submission" date="2019-01" db="EMBL/GenBank/DDBJ databases">
        <title>Mucilaginibacter antarcticum sp. nov., isolated from antarctic soil.</title>
        <authorList>
            <person name="Yan Y.-Q."/>
            <person name="Du Z.-J."/>
        </authorList>
    </citation>
    <scope>NUCLEOTIDE SEQUENCE [LARGE SCALE GENOMIC DNA]</scope>
    <source>
        <strain evidence="2 3">F01003</strain>
    </source>
</reference>
<dbReference type="OrthoDB" id="9795306at2"/>
<comment type="caution">
    <text evidence="2">The sequence shown here is derived from an EMBL/GenBank/DDBJ whole genome shotgun (WGS) entry which is preliminary data.</text>
</comment>
<dbReference type="CDD" id="cd06588">
    <property type="entry name" value="PhnB_like"/>
    <property type="match status" value="1"/>
</dbReference>
<dbReference type="InterPro" id="IPR028973">
    <property type="entry name" value="PhnB-like"/>
</dbReference>
<evidence type="ECO:0000259" key="1">
    <source>
        <dbReference type="Pfam" id="PF06983"/>
    </source>
</evidence>
<feature type="domain" description="PhnB-like" evidence="1">
    <location>
        <begin position="3"/>
        <end position="130"/>
    </location>
</feature>
<dbReference type="InterPro" id="IPR029068">
    <property type="entry name" value="Glyas_Bleomycin-R_OHBP_Dase"/>
</dbReference>